<feature type="compositionally biased region" description="Polar residues" evidence="1">
    <location>
        <begin position="32"/>
        <end position="42"/>
    </location>
</feature>
<feature type="compositionally biased region" description="Polar residues" evidence="1">
    <location>
        <begin position="389"/>
        <end position="399"/>
    </location>
</feature>
<feature type="compositionally biased region" description="Polar residues" evidence="1">
    <location>
        <begin position="343"/>
        <end position="358"/>
    </location>
</feature>
<name>A0AAN6S3S5_9PEZI</name>
<reference evidence="3" key="1">
    <citation type="journal article" date="2023" name="Mol. Phylogenet. Evol.">
        <title>Genome-scale phylogeny and comparative genomics of the fungal order Sordariales.</title>
        <authorList>
            <person name="Hensen N."/>
            <person name="Bonometti L."/>
            <person name="Westerberg I."/>
            <person name="Brannstrom I.O."/>
            <person name="Guillou S."/>
            <person name="Cros-Aarteil S."/>
            <person name="Calhoun S."/>
            <person name="Haridas S."/>
            <person name="Kuo A."/>
            <person name="Mondo S."/>
            <person name="Pangilinan J."/>
            <person name="Riley R."/>
            <person name="LaButti K."/>
            <person name="Andreopoulos B."/>
            <person name="Lipzen A."/>
            <person name="Chen C."/>
            <person name="Yan M."/>
            <person name="Daum C."/>
            <person name="Ng V."/>
            <person name="Clum A."/>
            <person name="Steindorff A."/>
            <person name="Ohm R.A."/>
            <person name="Martin F."/>
            <person name="Silar P."/>
            <person name="Natvig D.O."/>
            <person name="Lalanne C."/>
            <person name="Gautier V."/>
            <person name="Ament-Velasquez S.L."/>
            <person name="Kruys A."/>
            <person name="Hutchinson M.I."/>
            <person name="Powell A.J."/>
            <person name="Barry K."/>
            <person name="Miller A.N."/>
            <person name="Grigoriev I.V."/>
            <person name="Debuchy R."/>
            <person name="Gladieux P."/>
            <person name="Hiltunen Thoren M."/>
            <person name="Johannesson H."/>
        </authorList>
    </citation>
    <scope>NUCLEOTIDE SEQUENCE [LARGE SCALE GENOMIC DNA]</scope>
    <source>
        <strain evidence="3">CBS 340.73</strain>
    </source>
</reference>
<sequence>MTTVWGRLRTAPQKQVGGPLDDGRRGGGGLGFSTNNSATRGYSYSIKGGAAPPRPPREFLESQYETAPAVQEPPPRNPSRAYRMSNFRTTSSGYSQVPPLKPNYAANQALKHSHRHENPIEISPPSSPEPDYVAATDRYYGQQDEVSPIDEEIPDMSQLQIGASRNGRANQMNIQQTRESQNRTVHANIPSMRRARRKQSDAALREAHSKDRSAGQQPAHESEQGAPRWDPLTGERTSSSRGRPSQVNPVEYAHGLGITAQDSPPPQKSMAATASSFVDRARRIAKSGGRRQSDTDPAASAFTSSRPGWRGASGRTAIVDPVHDNPVVAPLRIPEKSSKRVVSPTSASGSRPNLSLTVPSRGHTPPVSPPGSETAPGPGPRDTVRRVMPSSQLSPSATETHNRDGQSYPSPPLSGGGLGRDAPSLAAQELAARGSLTTTNTNTTPQSPTSPTPKPPSQDQMSIRRKPPPAHANHQHHESVSSIYSQQSEAAPQPPHNPNPSYVTSNDPWVQPPSRFSVTTYATSAANTPRESLDDFDHNRPPIPTIPPRFTESPQAAGPSIMNRTRPKLDGAADDKDFSAGDEPIIISLKNQFTMSSPYSGNTSQAARDRQAAATGMTGDGALQNANVNRARTTAERPTSSASSINKMLPPAPPETSAGEARDRVGMLNAELQALGNRRININRSIKQMTELMPTDNILNSTEVVHKREMEKRKVEALKQELAEVQRKEYELGLKLHRAYKRLDKDAQWEPTTLWVRRVTGP</sequence>
<feature type="compositionally biased region" description="Polar residues" evidence="1">
    <location>
        <begin position="480"/>
        <end position="490"/>
    </location>
</feature>
<dbReference type="PANTHER" id="PTHR42023">
    <property type="entry name" value="BHLH DOMAIN-CONTAINING PROTEIN"/>
    <property type="match status" value="1"/>
</dbReference>
<feature type="compositionally biased region" description="Basic and acidic residues" evidence="1">
    <location>
        <begin position="531"/>
        <end position="540"/>
    </location>
</feature>
<feature type="region of interest" description="Disordered" evidence="1">
    <location>
        <begin position="174"/>
        <end position="248"/>
    </location>
</feature>
<evidence type="ECO:0000313" key="2">
    <source>
        <dbReference type="EMBL" id="KAK3938796.1"/>
    </source>
</evidence>
<feature type="compositionally biased region" description="Polar residues" evidence="1">
    <location>
        <begin position="634"/>
        <end position="646"/>
    </location>
</feature>
<dbReference type="AlphaFoldDB" id="A0AAN6S3S5"/>
<feature type="region of interest" description="Disordered" evidence="1">
    <location>
        <begin position="634"/>
        <end position="660"/>
    </location>
</feature>
<gene>
    <name evidence="2" type="ORF">QBC46DRAFT_365249</name>
</gene>
<proteinExistence type="predicted"/>
<feature type="compositionally biased region" description="Polar residues" evidence="1">
    <location>
        <begin position="499"/>
        <end position="530"/>
    </location>
</feature>
<keyword evidence="3" id="KW-1185">Reference proteome</keyword>
<feature type="region of interest" description="Disordered" evidence="1">
    <location>
        <begin position="285"/>
        <end position="566"/>
    </location>
</feature>
<accession>A0AAN6S3S5</accession>
<feature type="compositionally biased region" description="Polar residues" evidence="1">
    <location>
        <begin position="235"/>
        <end position="248"/>
    </location>
</feature>
<dbReference type="PANTHER" id="PTHR42023:SF1">
    <property type="entry name" value="BHLH DOMAIN-CONTAINING PROTEIN"/>
    <property type="match status" value="1"/>
</dbReference>
<feature type="region of interest" description="Disordered" evidence="1">
    <location>
        <begin position="1"/>
        <end position="83"/>
    </location>
</feature>
<organism evidence="2 3">
    <name type="scientific">Diplogelasinospora grovesii</name>
    <dbReference type="NCBI Taxonomy" id="303347"/>
    <lineage>
        <taxon>Eukaryota</taxon>
        <taxon>Fungi</taxon>
        <taxon>Dikarya</taxon>
        <taxon>Ascomycota</taxon>
        <taxon>Pezizomycotina</taxon>
        <taxon>Sordariomycetes</taxon>
        <taxon>Sordariomycetidae</taxon>
        <taxon>Sordariales</taxon>
        <taxon>Diplogelasinosporaceae</taxon>
        <taxon>Diplogelasinospora</taxon>
    </lineage>
</organism>
<dbReference type="Proteomes" id="UP001303473">
    <property type="component" value="Unassembled WGS sequence"/>
</dbReference>
<feature type="compositionally biased region" description="Basic and acidic residues" evidence="1">
    <location>
        <begin position="198"/>
        <end position="213"/>
    </location>
</feature>
<evidence type="ECO:0000313" key="3">
    <source>
        <dbReference type="Proteomes" id="UP001303473"/>
    </source>
</evidence>
<protein>
    <submittedName>
        <fullName evidence="2">Uncharacterized protein</fullName>
    </submittedName>
</protein>
<feature type="region of interest" description="Disordered" evidence="1">
    <location>
        <begin position="256"/>
        <end position="275"/>
    </location>
</feature>
<dbReference type="EMBL" id="MU853822">
    <property type="protein sequence ID" value="KAK3938796.1"/>
    <property type="molecule type" value="Genomic_DNA"/>
</dbReference>
<feature type="compositionally biased region" description="Polar residues" evidence="1">
    <location>
        <begin position="174"/>
        <end position="185"/>
    </location>
</feature>
<feature type="compositionally biased region" description="Low complexity" evidence="1">
    <location>
        <begin position="437"/>
        <end position="447"/>
    </location>
</feature>
<feature type="region of interest" description="Disordered" evidence="1">
    <location>
        <begin position="110"/>
        <end position="133"/>
    </location>
</feature>
<evidence type="ECO:0000256" key="1">
    <source>
        <dbReference type="SAM" id="MobiDB-lite"/>
    </source>
</evidence>
<comment type="caution">
    <text evidence="2">The sequence shown here is derived from an EMBL/GenBank/DDBJ whole genome shotgun (WGS) entry which is preliminary data.</text>
</comment>